<dbReference type="InterPro" id="IPR051083">
    <property type="entry name" value="GrpII_Intron_Splice-Mob/Def"/>
</dbReference>
<dbReference type="InterPro" id="IPR002711">
    <property type="entry name" value="HNH"/>
</dbReference>
<dbReference type="Pfam" id="PF00078">
    <property type="entry name" value="RVT_1"/>
    <property type="match status" value="1"/>
</dbReference>
<dbReference type="EMBL" id="JAOWRF010000249">
    <property type="protein sequence ID" value="MCV3215163.1"/>
    <property type="molecule type" value="Genomic_DNA"/>
</dbReference>
<dbReference type="GO" id="GO:0003964">
    <property type="term" value="F:RNA-directed DNA polymerase activity"/>
    <property type="evidence" value="ECO:0007669"/>
    <property type="project" value="UniProtKB-KW"/>
</dbReference>
<comment type="caution">
    <text evidence="2">The sequence shown here is derived from an EMBL/GenBank/DDBJ whole genome shotgun (WGS) entry which is preliminary data.</text>
</comment>
<dbReference type="PANTHER" id="PTHR34047">
    <property type="entry name" value="NUCLEAR INTRON MATURASE 1, MITOCHONDRIAL-RELATED"/>
    <property type="match status" value="1"/>
</dbReference>
<dbReference type="InterPro" id="IPR000477">
    <property type="entry name" value="RT_dom"/>
</dbReference>
<dbReference type="RefSeq" id="WP_263746759.1">
    <property type="nucleotide sequence ID" value="NZ_JAOWRF010000249.1"/>
</dbReference>
<dbReference type="InterPro" id="IPR030931">
    <property type="entry name" value="Group_II_RT_mat"/>
</dbReference>
<evidence type="ECO:0000313" key="2">
    <source>
        <dbReference type="EMBL" id="MCV3215163.1"/>
    </source>
</evidence>
<dbReference type="SMART" id="SM00507">
    <property type="entry name" value="HNHc"/>
    <property type="match status" value="1"/>
</dbReference>
<dbReference type="EC" id="2.7.7.49" evidence="2"/>
<accession>A0ABT3B1C1</accession>
<gene>
    <name evidence="2" type="primary">ltrA</name>
    <name evidence="2" type="ORF">OGM63_16870</name>
</gene>
<reference evidence="2 3" key="1">
    <citation type="submission" date="2022-10" db="EMBL/GenBank/DDBJ databases">
        <title>Identification of biosynthetic pathway for the production of the potent trypsin inhibitor radiosumin.</title>
        <authorList>
            <person name="Fewer D.P."/>
            <person name="Delbaje E."/>
            <person name="Ouyang X."/>
            <person name="Agostino P.D."/>
            <person name="Wahlsten M."/>
            <person name="Jokela J."/>
            <person name="Permi P."/>
            <person name="Haapaniemi E."/>
            <person name="Koistinen H."/>
        </authorList>
    </citation>
    <scope>NUCLEOTIDE SEQUENCE [LARGE SCALE GENOMIC DNA]</scope>
    <source>
        <strain evidence="2 3">NIES-515</strain>
    </source>
</reference>
<dbReference type="NCBIfam" id="TIGR04416">
    <property type="entry name" value="group_II_RT_mat"/>
    <property type="match status" value="1"/>
</dbReference>
<dbReference type="PROSITE" id="PS00028">
    <property type="entry name" value="ZINC_FINGER_C2H2_1"/>
    <property type="match status" value="1"/>
</dbReference>
<sequence>MKVNNQSTNNNPEVTVRDEWKNIPWRKLEQKAYKLQRRIYTASQRGETLKVRKLQRLLMKSRAAKLLATRRVTQENKGKKTAGVDGVKALSPHQRLKLAKNLRINGKAKPTRRVWIPKPGRDEKRPLGIPVMEDRAKQKLVELVLDPEWEARFEPNSYGFRKGRSCHDAIDAINSSIQKMPKWVLDADIASCFDRINHQALLNKLNTTPNIRRQIKAWLRSGVIDGMKYYDTTEGTPQGGTISPLLANVALHGLENRINQAFGGGYFVSPQGKRKRYTANPVRLIRYADDFVLLHEDLNTILKARNIVSDWLRDMGLELKPSKTKITHTLNGGKEYETGFDFLGFHIQQFEVGKHQSRTKDKIKRIGFNFNTIITPSKQKVQVHLEKIHNMILVGKAKVLPQVKLIANLNPVLRGWANYYKTVNSSVIYHKLDHLMYLKLRRWTKRRHSNKGKSWIASRYWGIYDGKGWEFTDRKTGITLEKYSNTKVRSPGTKDEYVKVKGEKSPYDGDIAYWAARTGEHPELPKRKSLLLKQQKQRCTYCGLFITDALDTEVHHKDGNHKNDKWENLELIHMVCHDLMHANNTNKKNHTDGTKRQVEIYGVSIDDFSFYI</sequence>
<dbReference type="Pfam" id="PF13655">
    <property type="entry name" value="RVT_N"/>
    <property type="match status" value="1"/>
</dbReference>
<keyword evidence="2" id="KW-0695">RNA-directed DNA polymerase</keyword>
<dbReference type="CDD" id="cd01651">
    <property type="entry name" value="RT_G2_intron"/>
    <property type="match status" value="1"/>
</dbReference>
<keyword evidence="2" id="KW-0548">Nucleotidyltransferase</keyword>
<keyword evidence="2" id="KW-0808">Transferase</keyword>
<protein>
    <submittedName>
        <fullName evidence="2">Group II intron reverse transcriptase/maturase</fullName>
        <ecNumber evidence="2">2.7.7.49</ecNumber>
    </submittedName>
</protein>
<dbReference type="InterPro" id="IPR013597">
    <property type="entry name" value="Mat_intron_G2"/>
</dbReference>
<name>A0ABT3B1C1_9CYAN</name>
<feature type="domain" description="Reverse transcriptase" evidence="1">
    <location>
        <begin position="97"/>
        <end position="347"/>
    </location>
</feature>
<keyword evidence="3" id="KW-1185">Reference proteome</keyword>
<proteinExistence type="predicted"/>
<dbReference type="InterPro" id="IPR025960">
    <property type="entry name" value="RVT_N"/>
</dbReference>
<dbReference type="InterPro" id="IPR043502">
    <property type="entry name" value="DNA/RNA_pol_sf"/>
</dbReference>
<dbReference type="PANTHER" id="PTHR34047:SF10">
    <property type="entry name" value="GROUP II INTRON-ASSOCIATED OPEN READING FRAME"/>
    <property type="match status" value="1"/>
</dbReference>
<dbReference type="Pfam" id="PF01844">
    <property type="entry name" value="HNH"/>
    <property type="match status" value="1"/>
</dbReference>
<dbReference type="InterPro" id="IPR003615">
    <property type="entry name" value="HNH_nuc"/>
</dbReference>
<dbReference type="InterPro" id="IPR013087">
    <property type="entry name" value="Znf_C2H2_type"/>
</dbReference>
<evidence type="ECO:0000313" key="3">
    <source>
        <dbReference type="Proteomes" id="UP001526143"/>
    </source>
</evidence>
<dbReference type="Proteomes" id="UP001526143">
    <property type="component" value="Unassembled WGS sequence"/>
</dbReference>
<organism evidence="2 3">
    <name type="scientific">Plectonema radiosum NIES-515</name>
    <dbReference type="NCBI Taxonomy" id="2986073"/>
    <lineage>
        <taxon>Bacteria</taxon>
        <taxon>Bacillati</taxon>
        <taxon>Cyanobacteriota</taxon>
        <taxon>Cyanophyceae</taxon>
        <taxon>Oscillatoriophycideae</taxon>
        <taxon>Oscillatoriales</taxon>
        <taxon>Microcoleaceae</taxon>
        <taxon>Plectonema</taxon>
    </lineage>
</organism>
<dbReference type="CDD" id="cd00085">
    <property type="entry name" value="HNHc"/>
    <property type="match status" value="1"/>
</dbReference>
<dbReference type="SUPFAM" id="SSF56672">
    <property type="entry name" value="DNA/RNA polymerases"/>
    <property type="match status" value="1"/>
</dbReference>
<dbReference type="Pfam" id="PF08388">
    <property type="entry name" value="GIIM"/>
    <property type="match status" value="1"/>
</dbReference>
<evidence type="ECO:0000259" key="1">
    <source>
        <dbReference type="PROSITE" id="PS50878"/>
    </source>
</evidence>
<dbReference type="PROSITE" id="PS50878">
    <property type="entry name" value="RT_POL"/>
    <property type="match status" value="1"/>
</dbReference>